<keyword evidence="3" id="KW-1185">Reference proteome</keyword>
<feature type="region of interest" description="Disordered" evidence="1">
    <location>
        <begin position="85"/>
        <end position="130"/>
    </location>
</feature>
<evidence type="ECO:0000313" key="3">
    <source>
        <dbReference type="Proteomes" id="UP000010552"/>
    </source>
</evidence>
<reference evidence="3" key="1">
    <citation type="journal article" date="2013" name="Science">
        <title>Comparative analysis of bat genomes provides insight into the evolution of flight and immunity.</title>
        <authorList>
            <person name="Zhang G."/>
            <person name="Cowled C."/>
            <person name="Shi Z."/>
            <person name="Huang Z."/>
            <person name="Bishop-Lilly K.A."/>
            <person name="Fang X."/>
            <person name="Wynne J.W."/>
            <person name="Xiong Z."/>
            <person name="Baker M.L."/>
            <person name="Zhao W."/>
            <person name="Tachedjian M."/>
            <person name="Zhu Y."/>
            <person name="Zhou P."/>
            <person name="Jiang X."/>
            <person name="Ng J."/>
            <person name="Yang L."/>
            <person name="Wu L."/>
            <person name="Xiao J."/>
            <person name="Feng Y."/>
            <person name="Chen Y."/>
            <person name="Sun X."/>
            <person name="Zhang Y."/>
            <person name="Marsh G.A."/>
            <person name="Crameri G."/>
            <person name="Broder C.C."/>
            <person name="Frey K.G."/>
            <person name="Wang L.F."/>
            <person name="Wang J."/>
        </authorList>
    </citation>
    <scope>NUCLEOTIDE SEQUENCE [LARGE SCALE GENOMIC DNA]</scope>
</reference>
<name>L5KCT4_PTEAL</name>
<feature type="region of interest" description="Disordered" evidence="1">
    <location>
        <begin position="145"/>
        <end position="189"/>
    </location>
</feature>
<gene>
    <name evidence="2" type="ORF">PAL_GLEAN10003041</name>
</gene>
<dbReference type="AlphaFoldDB" id="L5KCT4"/>
<evidence type="ECO:0000256" key="1">
    <source>
        <dbReference type="SAM" id="MobiDB-lite"/>
    </source>
</evidence>
<dbReference type="Proteomes" id="UP000010552">
    <property type="component" value="Unassembled WGS sequence"/>
</dbReference>
<dbReference type="EMBL" id="KB030840">
    <property type="protein sequence ID" value="ELK09157.1"/>
    <property type="molecule type" value="Genomic_DNA"/>
</dbReference>
<organism evidence="2 3">
    <name type="scientific">Pteropus alecto</name>
    <name type="common">Black flying fox</name>
    <dbReference type="NCBI Taxonomy" id="9402"/>
    <lineage>
        <taxon>Eukaryota</taxon>
        <taxon>Metazoa</taxon>
        <taxon>Chordata</taxon>
        <taxon>Craniata</taxon>
        <taxon>Vertebrata</taxon>
        <taxon>Euteleostomi</taxon>
        <taxon>Mammalia</taxon>
        <taxon>Eutheria</taxon>
        <taxon>Laurasiatheria</taxon>
        <taxon>Chiroptera</taxon>
        <taxon>Yinpterochiroptera</taxon>
        <taxon>Pteropodoidea</taxon>
        <taxon>Pteropodidae</taxon>
        <taxon>Pteropodinae</taxon>
        <taxon>Pteropus</taxon>
    </lineage>
</organism>
<dbReference type="InParanoid" id="L5KCT4"/>
<sequence>MTQSHEQLVWESRGTARFMVPTDPQGTSERFQERHRYSPVDVQLNGGPRMDVTTPSACSLAFHLQNSGLSWGLGWNRWNLLPTSLGRTEHGTPTHPPSGRRRQPGPPQRLGSHRLEARGSPSHSQEHLSLKDVIVTNHKDLDSKSCYPFSHGGPSFAHQTPLPRQPKPRQQTGPPKVLVSEPTAPRSTK</sequence>
<evidence type="ECO:0000313" key="2">
    <source>
        <dbReference type="EMBL" id="ELK09157.1"/>
    </source>
</evidence>
<accession>L5KCT4</accession>
<protein>
    <submittedName>
        <fullName evidence="2">Uncharacterized protein</fullName>
    </submittedName>
</protein>
<proteinExistence type="predicted"/>